<dbReference type="Pfam" id="PF07690">
    <property type="entry name" value="MFS_1"/>
    <property type="match status" value="1"/>
</dbReference>
<keyword evidence="3 7" id="KW-0812">Transmembrane</keyword>
<evidence type="ECO:0000256" key="5">
    <source>
        <dbReference type="ARBA" id="ARBA00023136"/>
    </source>
</evidence>
<dbReference type="PANTHER" id="PTHR23513">
    <property type="entry name" value="INTEGRAL MEMBRANE EFFLUX PROTEIN-RELATED"/>
    <property type="match status" value="1"/>
</dbReference>
<dbReference type="RefSeq" id="WP_322409911.1">
    <property type="nucleotide sequence ID" value="NZ_CP139779.1"/>
</dbReference>
<evidence type="ECO:0000313" key="8">
    <source>
        <dbReference type="EMBL" id="WQB69787.1"/>
    </source>
</evidence>
<feature type="transmembrane region" description="Helical" evidence="7">
    <location>
        <begin position="376"/>
        <end position="397"/>
    </location>
</feature>
<dbReference type="EMBL" id="CP139779">
    <property type="protein sequence ID" value="WQB69787.1"/>
    <property type="molecule type" value="Genomic_DNA"/>
</dbReference>
<keyword evidence="9" id="KW-1185">Reference proteome</keyword>
<accession>A0ABZ0VD93</accession>
<evidence type="ECO:0000313" key="9">
    <source>
        <dbReference type="Proteomes" id="UP001324533"/>
    </source>
</evidence>
<reference evidence="8 9" key="1">
    <citation type="submission" date="2023-06" db="EMBL/GenBank/DDBJ databases">
        <title>Rock-solubilizing bacteria, Microbacterium invictum, promotes re-establishment of vegetation in rocky wasteland by accelerating rock bio-weathering and reshaping soil bacterial community.</title>
        <authorList>
            <person name="Liu C."/>
        </authorList>
    </citation>
    <scope>NUCLEOTIDE SEQUENCE [LARGE SCALE GENOMIC DNA]</scope>
    <source>
        <strain evidence="8 9">X-18</strain>
    </source>
</reference>
<evidence type="ECO:0000256" key="3">
    <source>
        <dbReference type="ARBA" id="ARBA00022692"/>
    </source>
</evidence>
<evidence type="ECO:0000256" key="2">
    <source>
        <dbReference type="ARBA" id="ARBA00022475"/>
    </source>
</evidence>
<feature type="transmembrane region" description="Helical" evidence="7">
    <location>
        <begin position="46"/>
        <end position="73"/>
    </location>
</feature>
<feature type="transmembrane region" description="Helical" evidence="7">
    <location>
        <begin position="218"/>
        <end position="238"/>
    </location>
</feature>
<proteinExistence type="predicted"/>
<evidence type="ECO:0000256" key="4">
    <source>
        <dbReference type="ARBA" id="ARBA00022989"/>
    </source>
</evidence>
<keyword evidence="2" id="KW-1003">Cell membrane</keyword>
<feature type="transmembrane region" description="Helical" evidence="7">
    <location>
        <begin position="253"/>
        <end position="273"/>
    </location>
</feature>
<evidence type="ECO:0000256" key="6">
    <source>
        <dbReference type="SAM" id="MobiDB-lite"/>
    </source>
</evidence>
<feature type="transmembrane region" description="Helical" evidence="7">
    <location>
        <begin position="16"/>
        <end position="40"/>
    </location>
</feature>
<dbReference type="Proteomes" id="UP001324533">
    <property type="component" value="Chromosome"/>
</dbReference>
<protein>
    <submittedName>
        <fullName evidence="8">MFS transporter</fullName>
    </submittedName>
</protein>
<dbReference type="InterPro" id="IPR011701">
    <property type="entry name" value="MFS"/>
</dbReference>
<keyword evidence="4 7" id="KW-1133">Transmembrane helix</keyword>
<feature type="transmembrane region" description="Helical" evidence="7">
    <location>
        <begin position="285"/>
        <end position="306"/>
    </location>
</feature>
<dbReference type="SUPFAM" id="SSF103473">
    <property type="entry name" value="MFS general substrate transporter"/>
    <property type="match status" value="1"/>
</dbReference>
<feature type="transmembrane region" description="Helical" evidence="7">
    <location>
        <begin position="351"/>
        <end position="370"/>
    </location>
</feature>
<feature type="transmembrane region" description="Helical" evidence="7">
    <location>
        <begin position="318"/>
        <end position="339"/>
    </location>
</feature>
<organism evidence="8 9">
    <name type="scientific">Microbacterium invictum</name>
    <dbReference type="NCBI Taxonomy" id="515415"/>
    <lineage>
        <taxon>Bacteria</taxon>
        <taxon>Bacillati</taxon>
        <taxon>Actinomycetota</taxon>
        <taxon>Actinomycetes</taxon>
        <taxon>Micrococcales</taxon>
        <taxon>Microbacteriaceae</taxon>
        <taxon>Microbacterium</taxon>
    </lineage>
</organism>
<feature type="region of interest" description="Disordered" evidence="6">
    <location>
        <begin position="404"/>
        <end position="425"/>
    </location>
</feature>
<keyword evidence="5 7" id="KW-0472">Membrane</keyword>
<sequence length="425" mass="43211">MREGIASVLGNRTYRLLFIAQVVALVGTGLLTVALGLLAFELAGAAAGAVLGTALAIKMVAYVGVAPVVAALVHRLPAKSVLVGADLVRLAMAASLPFVSEIWQIYALIFVLQAASATFTPTFQSVIPAVLPRREEYTRALSLSRIAYDLEAILSPVLAAVLLTVIPFTALFAGTAVGFAASAALVFAATLPPVPAGESSSFGDRLTGGLRLFARTPSLRFVLVANVVVACGVALVLVDTVVLVKDRAGADDAVVAVALAVFGAGSVVAALIVPRAVGRWSVFTVMRVGAGVVVGGLAVAALAAFAPAGSFGMWGGLFAAWATIGVGTSLIATPTGRVLAAASDPSRRSLVFAAQFALSHACYLITYPVAGWVGVWSVGMSTLVLLGISLAGAAILFGSRAVPAPSGDPEDTGVGYPQEEKGRTR</sequence>
<comment type="subcellular location">
    <subcellularLocation>
        <location evidence="1">Cell membrane</location>
        <topology evidence="1">Multi-pass membrane protein</topology>
    </subcellularLocation>
</comment>
<evidence type="ECO:0000256" key="1">
    <source>
        <dbReference type="ARBA" id="ARBA00004651"/>
    </source>
</evidence>
<dbReference type="Gene3D" id="1.20.1250.20">
    <property type="entry name" value="MFS general substrate transporter like domains"/>
    <property type="match status" value="1"/>
</dbReference>
<evidence type="ECO:0000256" key="7">
    <source>
        <dbReference type="SAM" id="Phobius"/>
    </source>
</evidence>
<dbReference type="PANTHER" id="PTHR23513:SF11">
    <property type="entry name" value="STAPHYLOFERRIN A TRANSPORTER"/>
    <property type="match status" value="1"/>
</dbReference>
<name>A0ABZ0VD93_9MICO</name>
<gene>
    <name evidence="8" type="ORF">T9R20_13955</name>
</gene>
<dbReference type="InterPro" id="IPR036259">
    <property type="entry name" value="MFS_trans_sf"/>
</dbReference>
<feature type="transmembrane region" description="Helical" evidence="7">
    <location>
        <begin position="152"/>
        <end position="173"/>
    </location>
</feature>